<sequence>MDGALSPYDTLPFCGFHTGDADGQLEMCGAESIPDVVDTVLAAHGRGPFAGQRRSAVAMAEPSP</sequence>
<dbReference type="RefSeq" id="WP_182837080.1">
    <property type="nucleotide sequence ID" value="NZ_BAAABQ010000079.1"/>
</dbReference>
<proteinExistence type="predicted"/>
<evidence type="ECO:0000313" key="1">
    <source>
        <dbReference type="EMBL" id="MBA8924220.1"/>
    </source>
</evidence>
<evidence type="ECO:0000313" key="2">
    <source>
        <dbReference type="Proteomes" id="UP000517916"/>
    </source>
</evidence>
<protein>
    <submittedName>
        <fullName evidence="1">Uncharacterized protein</fullName>
    </submittedName>
</protein>
<keyword evidence="2" id="KW-1185">Reference proteome</keyword>
<dbReference type="Proteomes" id="UP000517916">
    <property type="component" value="Unassembled WGS sequence"/>
</dbReference>
<accession>A0ABR6BBG3</accession>
<dbReference type="EMBL" id="JACJID010000001">
    <property type="protein sequence ID" value="MBA8924220.1"/>
    <property type="molecule type" value="Genomic_DNA"/>
</dbReference>
<name>A0ABR6BBG3_9PSEU</name>
<organism evidence="1 2">
    <name type="scientific">Kutzneria viridogrisea</name>
    <dbReference type="NCBI Taxonomy" id="47990"/>
    <lineage>
        <taxon>Bacteria</taxon>
        <taxon>Bacillati</taxon>
        <taxon>Actinomycetota</taxon>
        <taxon>Actinomycetes</taxon>
        <taxon>Pseudonocardiales</taxon>
        <taxon>Pseudonocardiaceae</taxon>
        <taxon>Kutzneria</taxon>
    </lineage>
</organism>
<comment type="caution">
    <text evidence="1">The sequence shown here is derived from an EMBL/GenBank/DDBJ whole genome shotgun (WGS) entry which is preliminary data.</text>
</comment>
<reference evidence="1 2" key="1">
    <citation type="submission" date="2020-08" db="EMBL/GenBank/DDBJ databases">
        <title>Genomic Encyclopedia of Archaeal and Bacterial Type Strains, Phase II (KMG-II): from individual species to whole genera.</title>
        <authorList>
            <person name="Goeker M."/>
        </authorList>
    </citation>
    <scope>NUCLEOTIDE SEQUENCE [LARGE SCALE GENOMIC DNA]</scope>
    <source>
        <strain evidence="1 2">DSM 43850</strain>
    </source>
</reference>
<gene>
    <name evidence="1" type="ORF">BC739_001417</name>
</gene>